<dbReference type="AlphaFoldDB" id="A0A6G1Q8V5"/>
<evidence type="ECO:0000256" key="2">
    <source>
        <dbReference type="SAM" id="Phobius"/>
    </source>
</evidence>
<reference evidence="4 5" key="1">
    <citation type="submission" date="2019-02" db="EMBL/GenBank/DDBJ databases">
        <title>Opniocepnalus argus genome.</title>
        <authorList>
            <person name="Zhou C."/>
            <person name="Xiao S."/>
        </authorList>
    </citation>
    <scope>NUCLEOTIDE SEQUENCE [LARGE SCALE GENOMIC DNA]</scope>
    <source>
        <strain evidence="4">OARG1902GOOAL</strain>
        <tissue evidence="4">Muscle</tissue>
    </source>
</reference>
<dbReference type="PANTHER" id="PTHR31450:SF3">
    <property type="entry name" value="TYPE III ENDOSOME MEMBRANE PROTEIN TEMP"/>
    <property type="match status" value="1"/>
</dbReference>
<feature type="transmembrane region" description="Helical" evidence="2">
    <location>
        <begin position="68"/>
        <end position="89"/>
    </location>
</feature>
<evidence type="ECO:0000256" key="3">
    <source>
        <dbReference type="SAM" id="SignalP"/>
    </source>
</evidence>
<dbReference type="Pfam" id="PF15176">
    <property type="entry name" value="LRR19-TM"/>
    <property type="match status" value="1"/>
</dbReference>
<dbReference type="EMBL" id="CM015725">
    <property type="protein sequence ID" value="KAF3699061.1"/>
    <property type="molecule type" value="Genomic_DNA"/>
</dbReference>
<keyword evidence="5" id="KW-1185">Reference proteome</keyword>
<name>A0A6G1Q8V5_CHAAH</name>
<feature type="region of interest" description="Disordered" evidence="1">
    <location>
        <begin position="159"/>
        <end position="183"/>
    </location>
</feature>
<keyword evidence="3" id="KW-0732">Signal</keyword>
<keyword evidence="2" id="KW-0472">Membrane</keyword>
<gene>
    <name evidence="4" type="ORF">EXN66_Car014748</name>
</gene>
<feature type="compositionally biased region" description="Basic and acidic residues" evidence="1">
    <location>
        <begin position="159"/>
        <end position="168"/>
    </location>
</feature>
<feature type="compositionally biased region" description="Acidic residues" evidence="1">
    <location>
        <begin position="169"/>
        <end position="183"/>
    </location>
</feature>
<sequence>MGQWSQSLFGVLLLCGAFIREARLALTSDGEHKSTLRHLLMEDNNSNSSRSEIGRAATTDEGPKSVEWSYLAAGLGTVLTISLLIVMVVKFRVFHHFLASYRHSLLQEADGVSQYGQEEVSFPNNVSGRVQAFQRTVSGLDEDDDGFIEDNYIQTNEKEMAQRESMEKEEIEDSDEDLQFSIE</sequence>
<keyword evidence="2" id="KW-0812">Transmembrane</keyword>
<feature type="chain" id="PRO_5026315434" evidence="3">
    <location>
        <begin position="25"/>
        <end position="183"/>
    </location>
</feature>
<evidence type="ECO:0000256" key="1">
    <source>
        <dbReference type="SAM" id="MobiDB-lite"/>
    </source>
</evidence>
<proteinExistence type="predicted"/>
<evidence type="ECO:0000313" key="4">
    <source>
        <dbReference type="EMBL" id="KAF3699061.1"/>
    </source>
</evidence>
<evidence type="ECO:0000313" key="5">
    <source>
        <dbReference type="Proteomes" id="UP000503349"/>
    </source>
</evidence>
<protein>
    <submittedName>
        <fullName evidence="4">Type III endosome membrane protein TEMP</fullName>
    </submittedName>
</protein>
<organism evidence="4 5">
    <name type="scientific">Channa argus</name>
    <name type="common">Northern snakehead</name>
    <name type="synonym">Ophicephalus argus</name>
    <dbReference type="NCBI Taxonomy" id="215402"/>
    <lineage>
        <taxon>Eukaryota</taxon>
        <taxon>Metazoa</taxon>
        <taxon>Chordata</taxon>
        <taxon>Craniata</taxon>
        <taxon>Vertebrata</taxon>
        <taxon>Euteleostomi</taxon>
        <taxon>Actinopterygii</taxon>
        <taxon>Neopterygii</taxon>
        <taxon>Teleostei</taxon>
        <taxon>Neoteleostei</taxon>
        <taxon>Acanthomorphata</taxon>
        <taxon>Anabantaria</taxon>
        <taxon>Anabantiformes</taxon>
        <taxon>Channoidei</taxon>
        <taxon>Channidae</taxon>
        <taxon>Channa</taxon>
    </lineage>
</organism>
<keyword evidence="2" id="KW-1133">Transmembrane helix</keyword>
<accession>A0A6G1Q8V5</accession>
<dbReference type="PANTHER" id="PTHR31450">
    <property type="entry name" value="LEUCINE-RICH REPEAT-CONTAINING PROTEIN 19 LRRC19 FAMILY MEMBER"/>
    <property type="match status" value="1"/>
</dbReference>
<dbReference type="Proteomes" id="UP000503349">
    <property type="component" value="Chromosome 14"/>
</dbReference>
<feature type="signal peptide" evidence="3">
    <location>
        <begin position="1"/>
        <end position="24"/>
    </location>
</feature>
<reference evidence="5" key="2">
    <citation type="submission" date="2019-02" db="EMBL/GenBank/DDBJ databases">
        <title>Opniocepnalus argus Var Kimnra genome.</title>
        <authorList>
            <person name="Zhou C."/>
            <person name="Xiao S."/>
        </authorList>
    </citation>
    <scope>NUCLEOTIDE SEQUENCE [LARGE SCALE GENOMIC DNA]</scope>
</reference>